<gene>
    <name evidence="2" type="ORF">AG1IA_04970</name>
</gene>
<organism evidence="2 3">
    <name type="scientific">Thanatephorus cucumeris (strain AG1-IA)</name>
    <name type="common">Rice sheath blight fungus</name>
    <name type="synonym">Rhizoctonia solani</name>
    <dbReference type="NCBI Taxonomy" id="983506"/>
    <lineage>
        <taxon>Eukaryota</taxon>
        <taxon>Fungi</taxon>
        <taxon>Dikarya</taxon>
        <taxon>Basidiomycota</taxon>
        <taxon>Agaricomycotina</taxon>
        <taxon>Agaricomycetes</taxon>
        <taxon>Cantharellales</taxon>
        <taxon>Ceratobasidiaceae</taxon>
        <taxon>Rhizoctonia</taxon>
        <taxon>Rhizoctonia solani AG-1</taxon>
    </lineage>
</organism>
<dbReference type="EMBL" id="AFRT01001224">
    <property type="protein sequence ID" value="ELU41002.1"/>
    <property type="molecule type" value="Genomic_DNA"/>
</dbReference>
<protein>
    <submittedName>
        <fullName evidence="2">Uncharacterized protein</fullName>
    </submittedName>
</protein>
<feature type="region of interest" description="Disordered" evidence="1">
    <location>
        <begin position="24"/>
        <end position="57"/>
    </location>
</feature>
<evidence type="ECO:0000313" key="2">
    <source>
        <dbReference type="EMBL" id="ELU41002.1"/>
    </source>
</evidence>
<name>L8WW04_THACA</name>
<sequence>MRTSRPPEDLTGLRKAVVDMIPAHAKRQWASESGSSQSSAPGSGRASPRAEQDNRQARELRSLELELLADALEAQDPHVHIDDGDIVRADVEVYGPDAPAAPRAYLEHILEKRKRGRRPTWVELRPESMPIVPTQSSGGVAPASNLVHESGVLHNAIPSPNALTLSPSDVFRPRKLSRALGDHLATGELDPEASPTSGFGLPRMIHMEDTLACTIQIVMPQHANSVGVLFGGQLMVISLCLTYLRTGLTFRAAITRVWTSSIEVYVCSHADVRRPYPSTPEGASAPSPLSRFTNEAFLTLVALTPTLNPSLRPFVPGSPAQGNWTHLYEGQLTPVLEDISPAKSAEDRRLHRRSMMVPTAASPVKIGASVIIPVDEVVGNIVRGADRRRAERLEMREMLLRVYAHSIV</sequence>
<proteinExistence type="predicted"/>
<evidence type="ECO:0000313" key="3">
    <source>
        <dbReference type="Proteomes" id="UP000011668"/>
    </source>
</evidence>
<dbReference type="AlphaFoldDB" id="L8WW04"/>
<dbReference type="Proteomes" id="UP000011668">
    <property type="component" value="Unassembled WGS sequence"/>
</dbReference>
<comment type="caution">
    <text evidence="2">The sequence shown here is derived from an EMBL/GenBank/DDBJ whole genome shotgun (WGS) entry which is preliminary data.</text>
</comment>
<dbReference type="InterPro" id="IPR029069">
    <property type="entry name" value="HotDog_dom_sf"/>
</dbReference>
<dbReference type="Gene3D" id="3.10.129.10">
    <property type="entry name" value="Hotdog Thioesterase"/>
    <property type="match status" value="2"/>
</dbReference>
<evidence type="ECO:0000256" key="1">
    <source>
        <dbReference type="SAM" id="MobiDB-lite"/>
    </source>
</evidence>
<keyword evidence="3" id="KW-1185">Reference proteome</keyword>
<dbReference type="SUPFAM" id="SSF54637">
    <property type="entry name" value="Thioesterase/thiol ester dehydrase-isomerase"/>
    <property type="match status" value="1"/>
</dbReference>
<dbReference type="HOGENOM" id="CLU_674695_0_0_1"/>
<dbReference type="OrthoDB" id="3184331at2759"/>
<reference evidence="2 3" key="1">
    <citation type="journal article" date="2013" name="Nat. Commun.">
        <title>The evolution and pathogenic mechanisms of the rice sheath blight pathogen.</title>
        <authorList>
            <person name="Zheng A."/>
            <person name="Lin R."/>
            <person name="Xu L."/>
            <person name="Qin P."/>
            <person name="Tang C."/>
            <person name="Ai P."/>
            <person name="Zhang D."/>
            <person name="Liu Y."/>
            <person name="Sun Z."/>
            <person name="Feng H."/>
            <person name="Wang Y."/>
            <person name="Chen Y."/>
            <person name="Liang X."/>
            <person name="Fu R."/>
            <person name="Li Q."/>
            <person name="Zhang J."/>
            <person name="Yu X."/>
            <person name="Xie Z."/>
            <person name="Ding L."/>
            <person name="Guan P."/>
            <person name="Tang J."/>
            <person name="Liang Y."/>
            <person name="Wang S."/>
            <person name="Deng Q."/>
            <person name="Li S."/>
            <person name="Zhu J."/>
            <person name="Wang L."/>
            <person name="Liu H."/>
            <person name="Li P."/>
        </authorList>
    </citation>
    <scope>NUCLEOTIDE SEQUENCE [LARGE SCALE GENOMIC DNA]</scope>
    <source>
        <strain evidence="3">AG-1 IA</strain>
    </source>
</reference>
<feature type="compositionally biased region" description="Basic and acidic residues" evidence="1">
    <location>
        <begin position="48"/>
        <end position="57"/>
    </location>
</feature>
<feature type="compositionally biased region" description="Low complexity" evidence="1">
    <location>
        <begin position="30"/>
        <end position="47"/>
    </location>
</feature>
<dbReference type="STRING" id="983506.L8WW04"/>
<accession>L8WW04</accession>